<accession>A0A3S4XH89</accession>
<name>A0A3S4XH89_9RHOB</name>
<protein>
    <submittedName>
        <fullName evidence="1">Uncharacterized protein</fullName>
    </submittedName>
</protein>
<dbReference type="Proteomes" id="UP000287168">
    <property type="component" value="Unassembled WGS sequence"/>
</dbReference>
<dbReference type="OrthoDB" id="9979112at2"/>
<sequence length="89" mass="10494">MSFQRHQSAFVEMANPVEAQCLGKEAFTTPALAWKVIRARHKAFPKGRRMPERKTPREPYHCTACRCWHIGPLRYKPRQIRENHKGPIR</sequence>
<keyword evidence="2" id="KW-1185">Reference proteome</keyword>
<organism evidence="1 2">
    <name type="scientific">Falsigemmobacter intermedius</name>
    <dbReference type="NCBI Taxonomy" id="1553448"/>
    <lineage>
        <taxon>Bacteria</taxon>
        <taxon>Pseudomonadati</taxon>
        <taxon>Pseudomonadota</taxon>
        <taxon>Alphaproteobacteria</taxon>
        <taxon>Rhodobacterales</taxon>
        <taxon>Paracoccaceae</taxon>
        <taxon>Falsigemmobacter</taxon>
    </lineage>
</organism>
<reference evidence="1 2" key="1">
    <citation type="journal article" date="2015" name="Int. J. Syst. Evol. Microbiol.">
        <title>Gemmobacter intermedius sp. nov., isolated from a white stork (Ciconia ciconia).</title>
        <authorList>
            <person name="Kampfer P."/>
            <person name="Jerzak L."/>
            <person name="Wilharm G."/>
            <person name="Golke J."/>
            <person name="Busse H.J."/>
            <person name="Glaeser S.P."/>
        </authorList>
    </citation>
    <scope>NUCLEOTIDE SEQUENCE [LARGE SCALE GENOMIC DNA]</scope>
    <source>
        <strain evidence="1 2">119/4</strain>
    </source>
</reference>
<gene>
    <name evidence="1" type="ORF">EP867_18130</name>
</gene>
<dbReference type="EMBL" id="SBLC01000061">
    <property type="protein sequence ID" value="RWY36393.1"/>
    <property type="molecule type" value="Genomic_DNA"/>
</dbReference>
<dbReference type="AlphaFoldDB" id="A0A3S4XH89"/>
<evidence type="ECO:0000313" key="2">
    <source>
        <dbReference type="Proteomes" id="UP000287168"/>
    </source>
</evidence>
<evidence type="ECO:0000313" key="1">
    <source>
        <dbReference type="EMBL" id="RWY36393.1"/>
    </source>
</evidence>
<proteinExistence type="predicted"/>
<dbReference type="RefSeq" id="WP_128490868.1">
    <property type="nucleotide sequence ID" value="NZ_JBHLXB010000045.1"/>
</dbReference>
<comment type="caution">
    <text evidence="1">The sequence shown here is derived from an EMBL/GenBank/DDBJ whole genome shotgun (WGS) entry which is preliminary data.</text>
</comment>